<dbReference type="EMBL" id="DYDO01000003">
    <property type="protein sequence ID" value="DBA27688.1"/>
    <property type="molecule type" value="Genomic_DNA"/>
</dbReference>
<gene>
    <name evidence="1" type="ORF">GDO54_008155</name>
</gene>
<comment type="caution">
    <text evidence="1">The sequence shown here is derived from an EMBL/GenBank/DDBJ whole genome shotgun (WGS) entry which is preliminary data.</text>
</comment>
<dbReference type="AlphaFoldDB" id="A0AAV3AKT6"/>
<reference evidence="1" key="1">
    <citation type="thesis" date="2020" institute="ProQuest LLC" country="789 East Eisenhower Parkway, Ann Arbor, MI, USA">
        <title>Comparative Genomics and Chromosome Evolution.</title>
        <authorList>
            <person name="Mudd A.B."/>
        </authorList>
    </citation>
    <scope>NUCLEOTIDE SEQUENCE</scope>
    <source>
        <strain evidence="1">1538</strain>
        <tissue evidence="1">Blood</tissue>
    </source>
</reference>
<protein>
    <submittedName>
        <fullName evidence="1">Uncharacterized protein</fullName>
    </submittedName>
</protein>
<evidence type="ECO:0000313" key="1">
    <source>
        <dbReference type="EMBL" id="DBA27688.1"/>
    </source>
</evidence>
<accession>A0AAV3AKT6</accession>
<proteinExistence type="predicted"/>
<name>A0AAV3AKT6_PYXAD</name>
<dbReference type="Proteomes" id="UP001181693">
    <property type="component" value="Unassembled WGS sequence"/>
</dbReference>
<keyword evidence="2" id="KW-1185">Reference proteome</keyword>
<organism evidence="1 2">
    <name type="scientific">Pyxicephalus adspersus</name>
    <name type="common">African bullfrog</name>
    <dbReference type="NCBI Taxonomy" id="30357"/>
    <lineage>
        <taxon>Eukaryota</taxon>
        <taxon>Metazoa</taxon>
        <taxon>Chordata</taxon>
        <taxon>Craniata</taxon>
        <taxon>Vertebrata</taxon>
        <taxon>Euteleostomi</taxon>
        <taxon>Amphibia</taxon>
        <taxon>Batrachia</taxon>
        <taxon>Anura</taxon>
        <taxon>Neobatrachia</taxon>
        <taxon>Ranoidea</taxon>
        <taxon>Pyxicephalidae</taxon>
        <taxon>Pyxicephalinae</taxon>
        <taxon>Pyxicephalus</taxon>
    </lineage>
</organism>
<sequence length="87" mass="9504">MDCGSCQIYCNFVQLVLQFAHTRATINSQMGEATDCYFALPCVKSFLQVCPLVGELILITILQWNNTCVISPPPGVPISLRIGIATL</sequence>
<evidence type="ECO:0000313" key="2">
    <source>
        <dbReference type="Proteomes" id="UP001181693"/>
    </source>
</evidence>